<dbReference type="SMART" id="SM00487">
    <property type="entry name" value="DEXDc"/>
    <property type="match status" value="1"/>
</dbReference>
<keyword evidence="7" id="KW-0234">DNA repair</keyword>
<keyword evidence="2" id="KW-0227">DNA damage</keyword>
<evidence type="ECO:0000313" key="13">
    <source>
        <dbReference type="Proteomes" id="UP000317318"/>
    </source>
</evidence>
<keyword evidence="6" id="KW-0238">DNA-binding</keyword>
<evidence type="ECO:0000259" key="10">
    <source>
        <dbReference type="PROSITE" id="PS51192"/>
    </source>
</evidence>
<gene>
    <name evidence="12" type="primary">recG</name>
    <name evidence="12" type="ORF">Pan189_43130</name>
</gene>
<dbReference type="SUPFAM" id="SSF50249">
    <property type="entry name" value="Nucleic acid-binding proteins"/>
    <property type="match status" value="1"/>
</dbReference>
<dbReference type="SUPFAM" id="SSF52540">
    <property type="entry name" value="P-loop containing nucleoside triphosphate hydrolases"/>
    <property type="match status" value="2"/>
</dbReference>
<dbReference type="Pfam" id="PF00271">
    <property type="entry name" value="Helicase_C"/>
    <property type="match status" value="1"/>
</dbReference>
<dbReference type="Pfam" id="PF17191">
    <property type="entry name" value="RecG_wedge"/>
    <property type="match status" value="1"/>
</dbReference>
<dbReference type="InterPro" id="IPR001650">
    <property type="entry name" value="Helicase_C-like"/>
</dbReference>
<dbReference type="KEGG" id="svp:Pan189_43130"/>
<reference evidence="12 13" key="1">
    <citation type="submission" date="2019-02" db="EMBL/GenBank/DDBJ databases">
        <title>Deep-cultivation of Planctomycetes and their phenomic and genomic characterization uncovers novel biology.</title>
        <authorList>
            <person name="Wiegand S."/>
            <person name="Jogler M."/>
            <person name="Boedeker C."/>
            <person name="Pinto D."/>
            <person name="Vollmers J."/>
            <person name="Rivas-Marin E."/>
            <person name="Kohn T."/>
            <person name="Peeters S.H."/>
            <person name="Heuer A."/>
            <person name="Rast P."/>
            <person name="Oberbeckmann S."/>
            <person name="Bunk B."/>
            <person name="Jeske O."/>
            <person name="Meyerdierks A."/>
            <person name="Storesund J.E."/>
            <person name="Kallscheuer N."/>
            <person name="Luecker S."/>
            <person name="Lage O.M."/>
            <person name="Pohl T."/>
            <person name="Merkel B.J."/>
            <person name="Hornburger P."/>
            <person name="Mueller R.-W."/>
            <person name="Bruemmer F."/>
            <person name="Labrenz M."/>
            <person name="Spormann A.M."/>
            <person name="Op den Camp H."/>
            <person name="Overmann J."/>
            <person name="Amann R."/>
            <person name="Jetten M.S.M."/>
            <person name="Mascher T."/>
            <person name="Medema M.H."/>
            <person name="Devos D.P."/>
            <person name="Kaster A.-K."/>
            <person name="Ovreas L."/>
            <person name="Rohde M."/>
            <person name="Galperin M.Y."/>
            <person name="Jogler C."/>
        </authorList>
    </citation>
    <scope>NUCLEOTIDE SEQUENCE [LARGE SCALE GENOMIC DNA]</scope>
    <source>
        <strain evidence="12 13">Pan189</strain>
    </source>
</reference>
<keyword evidence="3 12" id="KW-0378">Hydrolase</keyword>
<dbReference type="RefSeq" id="WP_145366009.1">
    <property type="nucleotide sequence ID" value="NZ_CP036268.1"/>
</dbReference>
<keyword evidence="1" id="KW-0547">Nucleotide-binding</keyword>
<accession>A0A517R7U5</accession>
<evidence type="ECO:0000313" key="12">
    <source>
        <dbReference type="EMBL" id="QDT39901.1"/>
    </source>
</evidence>
<keyword evidence="4 12" id="KW-0347">Helicase</keyword>
<dbReference type="Proteomes" id="UP000317318">
    <property type="component" value="Chromosome"/>
</dbReference>
<organism evidence="12 13">
    <name type="scientific">Stratiformator vulcanicus</name>
    <dbReference type="NCBI Taxonomy" id="2527980"/>
    <lineage>
        <taxon>Bacteria</taxon>
        <taxon>Pseudomonadati</taxon>
        <taxon>Planctomycetota</taxon>
        <taxon>Planctomycetia</taxon>
        <taxon>Planctomycetales</taxon>
        <taxon>Planctomycetaceae</taxon>
        <taxon>Stratiformator</taxon>
    </lineage>
</organism>
<evidence type="ECO:0000259" key="11">
    <source>
        <dbReference type="PROSITE" id="PS51194"/>
    </source>
</evidence>
<evidence type="ECO:0000256" key="5">
    <source>
        <dbReference type="ARBA" id="ARBA00022840"/>
    </source>
</evidence>
<dbReference type="GO" id="GO:0006281">
    <property type="term" value="P:DNA repair"/>
    <property type="evidence" value="ECO:0007669"/>
    <property type="project" value="UniProtKB-KW"/>
</dbReference>
<dbReference type="GO" id="GO:0005524">
    <property type="term" value="F:ATP binding"/>
    <property type="evidence" value="ECO:0007669"/>
    <property type="project" value="UniProtKB-KW"/>
</dbReference>
<dbReference type="InterPro" id="IPR047112">
    <property type="entry name" value="RecG/Mfd"/>
</dbReference>
<dbReference type="GO" id="GO:0003678">
    <property type="term" value="F:DNA helicase activity"/>
    <property type="evidence" value="ECO:0007669"/>
    <property type="project" value="TreeGrafter"/>
</dbReference>
<dbReference type="Gene3D" id="2.40.50.140">
    <property type="entry name" value="Nucleic acid-binding proteins"/>
    <property type="match status" value="1"/>
</dbReference>
<evidence type="ECO:0000256" key="7">
    <source>
        <dbReference type="ARBA" id="ARBA00023204"/>
    </source>
</evidence>
<feature type="domain" description="Helicase C-terminal" evidence="11">
    <location>
        <begin position="547"/>
        <end position="700"/>
    </location>
</feature>
<dbReference type="GO" id="GO:0003677">
    <property type="term" value="F:DNA binding"/>
    <property type="evidence" value="ECO:0007669"/>
    <property type="project" value="UniProtKB-KW"/>
</dbReference>
<dbReference type="InterPro" id="IPR014001">
    <property type="entry name" value="Helicase_ATP-bd"/>
</dbReference>
<dbReference type="Pfam" id="PF19833">
    <property type="entry name" value="RecG_dom3_C"/>
    <property type="match status" value="1"/>
</dbReference>
<dbReference type="PROSITE" id="PS51192">
    <property type="entry name" value="HELICASE_ATP_BIND_1"/>
    <property type="match status" value="1"/>
</dbReference>
<dbReference type="Pfam" id="PF00270">
    <property type="entry name" value="DEAD"/>
    <property type="match status" value="1"/>
</dbReference>
<dbReference type="InterPro" id="IPR011545">
    <property type="entry name" value="DEAD/DEAH_box_helicase_dom"/>
</dbReference>
<dbReference type="PANTHER" id="PTHR47964">
    <property type="entry name" value="ATP-DEPENDENT DNA HELICASE HOMOLOG RECG, CHLOROPLASTIC"/>
    <property type="match status" value="1"/>
</dbReference>
<dbReference type="InterPro" id="IPR045562">
    <property type="entry name" value="RecG_dom3_C"/>
</dbReference>
<evidence type="ECO:0000256" key="2">
    <source>
        <dbReference type="ARBA" id="ARBA00022763"/>
    </source>
</evidence>
<feature type="domain" description="Helicase ATP-binding" evidence="10">
    <location>
        <begin position="308"/>
        <end position="496"/>
    </location>
</feature>
<dbReference type="OrthoDB" id="9804325at2"/>
<keyword evidence="5" id="KW-0067">ATP-binding</keyword>
<dbReference type="InterPro" id="IPR012340">
    <property type="entry name" value="NA-bd_OB-fold"/>
</dbReference>
<evidence type="ECO:0000256" key="6">
    <source>
        <dbReference type="ARBA" id="ARBA00023125"/>
    </source>
</evidence>
<sequence length="767" mass="84477">MSDSPLDSPAQYLKGAGPRRAAALEKLNLSTVRDVLFNLPRDVLDLTDVKSASELTGKSIETVRGVVVDRDARLISRGRSMTTILLDSGGEYVRGVWFNQQWILKKYSDGEPLLFSAKAKKRDGRWEMSHPRVQQLGEDEAAESLELRGERSEKELLDPQPSPLTSHPSPLTTPHGEVLPRYSLVEGLTMEALRTISRDAVDRYAGEVSDPLPATFRDEAALPELSDAMRALHRPATVAAFEEAKRRILFDDLFEFQIGMALRRRAWTATDGSPRIETPAKVDARIRRLFPFEFTPGQNQAIREITSDLATPRAMHRLLQADVGAGKTVVAVYAMLSAIAAGYQAVVMAPTEVLANQHWKTIDAALSRSRVKRRLLTGSLTPAERKRTLADIAEGKVDLVVGTQALIQEDVTLPRLGLAVVDEQHKFGVAQRSRFARANEVESLETIGEQAVKDADLSSLNSQPEASAPHLLVMTATPIPRSLCLTQFGDLDVTRITDLPPGRQRVVTSRVDGKLGRKKAWEFIRQRLAEGRQAYVVCPRIEPNGEDLDAAVPGSVETVFERLRMNELSEGWGEAGDRTNKDSPAPEVALLHGRMSSDEKDAVMTAFRRGDIRVLVTTTVIEVGVDVPNATLMVIYQANRFGLSQLHQLRGRIGRGRHQGYCFLLPDGETDDATKRLAVMEQTSDGFKIAEADFEIRGPGDVLGTRQSGGMPLRVAHPGRDLELLIEARQHAFNTVDSGAIDAGAWDEVRQVVLSRFAETLDLPQGG</sequence>
<evidence type="ECO:0000256" key="1">
    <source>
        <dbReference type="ARBA" id="ARBA00022741"/>
    </source>
</evidence>
<evidence type="ECO:0000256" key="8">
    <source>
        <dbReference type="ARBA" id="ARBA00049819"/>
    </source>
</evidence>
<dbReference type="CDD" id="cd04488">
    <property type="entry name" value="RecG_wedge_OBF"/>
    <property type="match status" value="1"/>
</dbReference>
<dbReference type="EMBL" id="CP036268">
    <property type="protein sequence ID" value="QDT39901.1"/>
    <property type="molecule type" value="Genomic_DNA"/>
</dbReference>
<feature type="region of interest" description="Disordered" evidence="9">
    <location>
        <begin position="152"/>
        <end position="176"/>
    </location>
</feature>
<evidence type="ECO:0000256" key="4">
    <source>
        <dbReference type="ARBA" id="ARBA00022806"/>
    </source>
</evidence>
<proteinExistence type="predicted"/>
<dbReference type="SMART" id="SM00490">
    <property type="entry name" value="HELICc"/>
    <property type="match status" value="1"/>
</dbReference>
<protein>
    <recommendedName>
        <fullName evidence="8">Probable DNA 3'-5' helicase RecG</fullName>
    </recommendedName>
</protein>
<name>A0A517R7U5_9PLAN</name>
<dbReference type="PROSITE" id="PS51194">
    <property type="entry name" value="HELICASE_CTER"/>
    <property type="match status" value="1"/>
</dbReference>
<dbReference type="PANTHER" id="PTHR47964:SF1">
    <property type="entry name" value="ATP-DEPENDENT DNA HELICASE HOMOLOG RECG, CHLOROPLASTIC"/>
    <property type="match status" value="1"/>
</dbReference>
<dbReference type="InterPro" id="IPR033454">
    <property type="entry name" value="RecG_wedge"/>
</dbReference>
<evidence type="ECO:0000256" key="3">
    <source>
        <dbReference type="ARBA" id="ARBA00022801"/>
    </source>
</evidence>
<dbReference type="AlphaFoldDB" id="A0A517R7U5"/>
<dbReference type="InterPro" id="IPR027417">
    <property type="entry name" value="P-loop_NTPase"/>
</dbReference>
<dbReference type="Gene3D" id="3.40.50.300">
    <property type="entry name" value="P-loop containing nucleotide triphosphate hydrolases"/>
    <property type="match status" value="2"/>
</dbReference>
<dbReference type="GO" id="GO:0016787">
    <property type="term" value="F:hydrolase activity"/>
    <property type="evidence" value="ECO:0007669"/>
    <property type="project" value="UniProtKB-KW"/>
</dbReference>
<keyword evidence="13" id="KW-1185">Reference proteome</keyword>
<feature type="compositionally biased region" description="Low complexity" evidence="9">
    <location>
        <begin position="163"/>
        <end position="175"/>
    </location>
</feature>
<evidence type="ECO:0000256" key="9">
    <source>
        <dbReference type="SAM" id="MobiDB-lite"/>
    </source>
</evidence>